<evidence type="ECO:0000313" key="7">
    <source>
        <dbReference type="EMBL" id="KAJ8572189.1"/>
    </source>
</evidence>
<dbReference type="PANTHER" id="PTHR31490">
    <property type="entry name" value="GLYCOSYL HYDROLASE"/>
    <property type="match status" value="1"/>
</dbReference>
<feature type="domain" description="GH10" evidence="6">
    <location>
        <begin position="194"/>
        <end position="491"/>
    </location>
</feature>
<evidence type="ECO:0000256" key="1">
    <source>
        <dbReference type="ARBA" id="ARBA00007495"/>
    </source>
</evidence>
<dbReference type="GO" id="GO:0031176">
    <property type="term" value="F:endo-1,4-beta-xylanase activity"/>
    <property type="evidence" value="ECO:0007669"/>
    <property type="project" value="UniProtKB-ARBA"/>
</dbReference>
<keyword evidence="4" id="KW-0624">Polysaccharide degradation</keyword>
<dbReference type="OrthoDB" id="3055998at2759"/>
<dbReference type="Gene3D" id="3.20.20.80">
    <property type="entry name" value="Glycosidases"/>
    <property type="match status" value="1"/>
</dbReference>
<dbReference type="InterPro" id="IPR017853">
    <property type="entry name" value="GH"/>
</dbReference>
<dbReference type="PANTHER" id="PTHR31490:SF3">
    <property type="entry name" value="GLYCOSYL HYDROLASE FAMILY 10 PROTEIN"/>
    <property type="match status" value="1"/>
</dbReference>
<dbReference type="EMBL" id="JAJAGQ010000001">
    <property type="protein sequence ID" value="KAJ8572189.1"/>
    <property type="molecule type" value="Genomic_DNA"/>
</dbReference>
<dbReference type="PRINTS" id="PR00134">
    <property type="entry name" value="GLHYDRLASE10"/>
</dbReference>
<keyword evidence="2" id="KW-0378">Hydrolase</keyword>
<proteinExistence type="inferred from homology"/>
<evidence type="ECO:0000259" key="6">
    <source>
        <dbReference type="PROSITE" id="PS51760"/>
    </source>
</evidence>
<dbReference type="InterPro" id="IPR044846">
    <property type="entry name" value="GH10"/>
</dbReference>
<reference evidence="8" key="1">
    <citation type="journal article" date="2023" name="Proc. Natl. Acad. Sci. U.S.A.">
        <title>Genomic and structural basis for evolution of tropane alkaloid biosynthesis.</title>
        <authorList>
            <person name="Wanga Y.-J."/>
            <person name="Taina T."/>
            <person name="Yua J.-Y."/>
            <person name="Lia J."/>
            <person name="Xua B."/>
            <person name="Chenc J."/>
            <person name="D'Auriad J.C."/>
            <person name="Huanga J.-P."/>
            <person name="Huanga S.-X."/>
        </authorList>
    </citation>
    <scope>NUCLEOTIDE SEQUENCE [LARGE SCALE GENOMIC DNA]</scope>
    <source>
        <strain evidence="8">cv. KIB-2019</strain>
    </source>
</reference>
<organism evidence="7 8">
    <name type="scientific">Anisodus acutangulus</name>
    <dbReference type="NCBI Taxonomy" id="402998"/>
    <lineage>
        <taxon>Eukaryota</taxon>
        <taxon>Viridiplantae</taxon>
        <taxon>Streptophyta</taxon>
        <taxon>Embryophyta</taxon>
        <taxon>Tracheophyta</taxon>
        <taxon>Spermatophyta</taxon>
        <taxon>Magnoliopsida</taxon>
        <taxon>eudicotyledons</taxon>
        <taxon>Gunneridae</taxon>
        <taxon>Pentapetalae</taxon>
        <taxon>asterids</taxon>
        <taxon>lamiids</taxon>
        <taxon>Solanales</taxon>
        <taxon>Solanaceae</taxon>
        <taxon>Solanoideae</taxon>
        <taxon>Hyoscyameae</taxon>
        <taxon>Anisodus</taxon>
    </lineage>
</organism>
<keyword evidence="5" id="KW-0732">Signal</keyword>
<dbReference type="AlphaFoldDB" id="A0A9Q1MY31"/>
<accession>A0A9Q1MY31</accession>
<evidence type="ECO:0000313" key="8">
    <source>
        <dbReference type="Proteomes" id="UP001152561"/>
    </source>
</evidence>
<dbReference type="PROSITE" id="PS51760">
    <property type="entry name" value="GH10_2"/>
    <property type="match status" value="1"/>
</dbReference>
<dbReference type="InterPro" id="IPR001000">
    <property type="entry name" value="GH10_dom"/>
</dbReference>
<keyword evidence="8" id="KW-1185">Reference proteome</keyword>
<evidence type="ECO:0000256" key="5">
    <source>
        <dbReference type="SAM" id="SignalP"/>
    </source>
</evidence>
<feature type="chain" id="PRO_5040337017" description="GH10 domain-containing protein" evidence="5">
    <location>
        <begin position="22"/>
        <end position="549"/>
    </location>
</feature>
<evidence type="ECO:0000256" key="3">
    <source>
        <dbReference type="ARBA" id="ARBA00023277"/>
    </source>
</evidence>
<comment type="caution">
    <text evidence="7">The sequence shown here is derived from an EMBL/GenBank/DDBJ whole genome shotgun (WGS) entry which is preliminary data.</text>
</comment>
<evidence type="ECO:0000256" key="4">
    <source>
        <dbReference type="ARBA" id="ARBA00023326"/>
    </source>
</evidence>
<feature type="signal peptide" evidence="5">
    <location>
        <begin position="1"/>
        <end position="21"/>
    </location>
</feature>
<protein>
    <recommendedName>
        <fullName evidence="6">GH10 domain-containing protein</fullName>
    </recommendedName>
</protein>
<gene>
    <name evidence="7" type="ORF">K7X08_008700</name>
</gene>
<dbReference type="SUPFAM" id="SSF51445">
    <property type="entry name" value="(Trans)glycosidases"/>
    <property type="match status" value="1"/>
</dbReference>
<comment type="similarity">
    <text evidence="1">Belongs to the glycosyl hydrolase 10 (cellulase F) family.</text>
</comment>
<keyword evidence="3" id="KW-0119">Carbohydrate metabolism</keyword>
<dbReference type="Proteomes" id="UP001152561">
    <property type="component" value="Unassembled WGS sequence"/>
</dbReference>
<sequence>MNCQSLLFLSGLFLSIIPCFAAYEEPVYDHSAYSECKSVPEDALYNGGIMKDYWTIKNEVIQPENNSYNFVLNDLSGDTIYSFSSWVQIFDADSAVIKASLKTANGTVKCIGNLIARPGCWSFLKGGFVLDFPSSYALLYFKRSDGAMLNISISSVSLQPFTYQQWRKNQQDTINKERKCTATIHISDVQGERVPGASIIVEQVSTHFPLGSAITKSILGNPTYQKWFKERFNAAVFEDELKWYSTERQQGEVNYTIPDQMLEFVRANQIIARGHNIFWEDPRYVPSWVRNLTGPQLKSAVNSRIQSLMNKYKNEFIHWDVDNEMLHYDFYEQRLGTNTSLEFFQTAQQLDPLAKLFMNDYNVVETCNDMNSTVDAYIFKLRDLKQGGVFMDGIGLEGHFTVPNPPLIRAVLDKLAALKLPIWLTEIDISKNLDKETQARYLEMVLREGFSHPGVNGIMLWTALRPNGCYQMCLTDNHFNNLPAGVIVDNLLKEWKTEVVHGETDEHGSFSFSGFLGEYNVTVKLGDRTANSTFSLYRGDETRHLYVQL</sequence>
<dbReference type="Pfam" id="PF00331">
    <property type="entry name" value="Glyco_hydro_10"/>
    <property type="match status" value="1"/>
</dbReference>
<dbReference type="GO" id="GO:0000272">
    <property type="term" value="P:polysaccharide catabolic process"/>
    <property type="evidence" value="ECO:0007669"/>
    <property type="project" value="UniProtKB-KW"/>
</dbReference>
<name>A0A9Q1MY31_9SOLA</name>
<evidence type="ECO:0000256" key="2">
    <source>
        <dbReference type="ARBA" id="ARBA00022801"/>
    </source>
</evidence>
<dbReference type="SMART" id="SM00633">
    <property type="entry name" value="Glyco_10"/>
    <property type="match status" value="1"/>
</dbReference>